<protein>
    <submittedName>
        <fullName evidence="2">Uncharacterized protein</fullName>
    </submittedName>
</protein>
<proteinExistence type="predicted"/>
<name>A0AAE3FSK3_9EURY</name>
<organism evidence="2 3">
    <name type="scientific">Natranaeroarchaeum aerophilus</name>
    <dbReference type="NCBI Taxonomy" id="2917711"/>
    <lineage>
        <taxon>Archaea</taxon>
        <taxon>Methanobacteriati</taxon>
        <taxon>Methanobacteriota</taxon>
        <taxon>Stenosarchaea group</taxon>
        <taxon>Halobacteria</taxon>
        <taxon>Halobacteriales</taxon>
        <taxon>Natronoarchaeaceae</taxon>
        <taxon>Natranaeroarchaeum</taxon>
    </lineage>
</organism>
<gene>
    <name evidence="2" type="ORF">AArcSt11_11590</name>
</gene>
<feature type="transmembrane region" description="Helical" evidence="1">
    <location>
        <begin position="99"/>
        <end position="120"/>
    </location>
</feature>
<accession>A0AAE3FSK3</accession>
<keyword evidence="1" id="KW-1133">Transmembrane helix</keyword>
<keyword evidence="3" id="KW-1185">Reference proteome</keyword>
<evidence type="ECO:0000313" key="3">
    <source>
        <dbReference type="Proteomes" id="UP001202674"/>
    </source>
</evidence>
<evidence type="ECO:0000256" key="1">
    <source>
        <dbReference type="SAM" id="Phobius"/>
    </source>
</evidence>
<dbReference type="EMBL" id="JAKRVY010000006">
    <property type="protein sequence ID" value="MCL9814295.1"/>
    <property type="molecule type" value="Genomic_DNA"/>
</dbReference>
<sequence length="149" mass="15310">MEDATVQFEDDSESSVEINERMFTLIGAAGAVMNLVAFSAVGYLALESVAYGVIVGVFGSVGSYLFLPWFMGISAVQEQVEEEIGFTEASRLVPASAQLGVLGAGLEVGSIVAIGVGLSLAEPDPLIGAGAAIATTLVIYLVGSTLLDF</sequence>
<feature type="transmembrane region" description="Helical" evidence="1">
    <location>
        <begin position="126"/>
        <end position="147"/>
    </location>
</feature>
<comment type="caution">
    <text evidence="2">The sequence shown here is derived from an EMBL/GenBank/DDBJ whole genome shotgun (WGS) entry which is preliminary data.</text>
</comment>
<dbReference type="Proteomes" id="UP001202674">
    <property type="component" value="Unassembled WGS sequence"/>
</dbReference>
<keyword evidence="1" id="KW-0812">Transmembrane</keyword>
<reference evidence="2 3" key="1">
    <citation type="journal article" date="2022" name="Syst. Appl. Microbiol.">
        <title>Natronocalculus amylovorans gen. nov., sp. nov., and Natranaeroarchaeum aerophilus sp. nov., dominant culturable amylolytic natronoarchaea from hypersaline soda lakes in southwestern Siberia.</title>
        <authorList>
            <person name="Sorokin D.Y."/>
            <person name="Elcheninov A.G."/>
            <person name="Khizhniak T.V."/>
            <person name="Koenen M."/>
            <person name="Bale N.J."/>
            <person name="Damste J.S.S."/>
            <person name="Kublanov I.V."/>
        </authorList>
    </citation>
    <scope>NUCLEOTIDE SEQUENCE [LARGE SCALE GENOMIC DNA]</scope>
    <source>
        <strain evidence="2 3">AArc-St1-1</strain>
    </source>
</reference>
<dbReference type="RefSeq" id="WP_250597228.1">
    <property type="nucleotide sequence ID" value="NZ_JAKRVY010000006.1"/>
</dbReference>
<feature type="transmembrane region" description="Helical" evidence="1">
    <location>
        <begin position="49"/>
        <end position="67"/>
    </location>
</feature>
<dbReference type="AlphaFoldDB" id="A0AAE3FSK3"/>
<keyword evidence="1" id="KW-0472">Membrane</keyword>
<evidence type="ECO:0000313" key="2">
    <source>
        <dbReference type="EMBL" id="MCL9814295.1"/>
    </source>
</evidence>
<feature type="transmembrane region" description="Helical" evidence="1">
    <location>
        <begin position="22"/>
        <end position="43"/>
    </location>
</feature>